<dbReference type="Proteomes" id="UP000182257">
    <property type="component" value="Unassembled WGS sequence"/>
</dbReference>
<dbReference type="AlphaFoldDB" id="A0A1H4AUS0"/>
<evidence type="ECO:0000256" key="1">
    <source>
        <dbReference type="SAM" id="MobiDB-lite"/>
    </source>
</evidence>
<evidence type="ECO:0000313" key="3">
    <source>
        <dbReference type="Proteomes" id="UP000182257"/>
    </source>
</evidence>
<organism evidence="2 3">
    <name type="scientific">Xylanibacter ruminicola</name>
    <name type="common">Prevotella ruminicola</name>
    <dbReference type="NCBI Taxonomy" id="839"/>
    <lineage>
        <taxon>Bacteria</taxon>
        <taxon>Pseudomonadati</taxon>
        <taxon>Bacteroidota</taxon>
        <taxon>Bacteroidia</taxon>
        <taxon>Bacteroidales</taxon>
        <taxon>Prevotellaceae</taxon>
        <taxon>Xylanibacter</taxon>
    </lineage>
</organism>
<sequence>MADGFLEKHHEDYEARKAAWIRKKKHLPKAKPRNIERPDDESL</sequence>
<accession>A0A1H4AUS0</accession>
<dbReference type="OrthoDB" id="1082216at2"/>
<evidence type="ECO:0008006" key="4">
    <source>
        <dbReference type="Google" id="ProtNLM"/>
    </source>
</evidence>
<name>A0A1H4AUS0_XYLRU</name>
<dbReference type="EMBL" id="FNRF01000002">
    <property type="protein sequence ID" value="SEA39571.1"/>
    <property type="molecule type" value="Genomic_DNA"/>
</dbReference>
<feature type="region of interest" description="Disordered" evidence="1">
    <location>
        <begin position="21"/>
        <end position="43"/>
    </location>
</feature>
<dbReference type="RefSeq" id="WP_074760795.1">
    <property type="nucleotide sequence ID" value="NZ_FNRF01000002.1"/>
</dbReference>
<proteinExistence type="predicted"/>
<evidence type="ECO:0000313" key="2">
    <source>
        <dbReference type="EMBL" id="SEA39571.1"/>
    </source>
</evidence>
<gene>
    <name evidence="2" type="ORF">SAMN05216462_1371</name>
</gene>
<protein>
    <recommendedName>
        <fullName evidence="4">Dehydrogenase</fullName>
    </recommendedName>
</protein>
<feature type="compositionally biased region" description="Basic residues" evidence="1">
    <location>
        <begin position="21"/>
        <end position="32"/>
    </location>
</feature>
<reference evidence="2 3" key="1">
    <citation type="submission" date="2016-10" db="EMBL/GenBank/DDBJ databases">
        <authorList>
            <person name="de Groot N.N."/>
        </authorList>
    </citation>
    <scope>NUCLEOTIDE SEQUENCE [LARGE SCALE GENOMIC DNA]</scope>
    <source>
        <strain evidence="2 3">D31d</strain>
    </source>
</reference>